<dbReference type="Proteomes" id="UP001500618">
    <property type="component" value="Unassembled WGS sequence"/>
</dbReference>
<dbReference type="SUPFAM" id="SSF49899">
    <property type="entry name" value="Concanavalin A-like lectins/glucanases"/>
    <property type="match status" value="1"/>
</dbReference>
<comment type="caution">
    <text evidence="1">The sequence shown here is derived from an EMBL/GenBank/DDBJ whole genome shotgun (WGS) entry which is preliminary data.</text>
</comment>
<name>A0ABN2IC05_9ACTN</name>
<evidence type="ECO:0000313" key="2">
    <source>
        <dbReference type="Proteomes" id="UP001500618"/>
    </source>
</evidence>
<dbReference type="InterPro" id="IPR013320">
    <property type="entry name" value="ConA-like_dom_sf"/>
</dbReference>
<proteinExistence type="predicted"/>
<gene>
    <name evidence="1" type="ORF">GCM10009765_59060</name>
</gene>
<accession>A0ABN2IC05</accession>
<organism evidence="1 2">
    <name type="scientific">Fodinicola feengrottensis</name>
    <dbReference type="NCBI Taxonomy" id="435914"/>
    <lineage>
        <taxon>Bacteria</taxon>
        <taxon>Bacillati</taxon>
        <taxon>Actinomycetota</taxon>
        <taxon>Actinomycetes</taxon>
        <taxon>Mycobacteriales</taxon>
        <taxon>Fodinicola</taxon>
    </lineage>
</organism>
<protein>
    <recommendedName>
        <fullName evidence="3">LamG domain-containing protein</fullName>
    </recommendedName>
</protein>
<evidence type="ECO:0000313" key="1">
    <source>
        <dbReference type="EMBL" id="GAA1701656.1"/>
    </source>
</evidence>
<dbReference type="EMBL" id="BAAANY010000023">
    <property type="protein sequence ID" value="GAA1701656.1"/>
    <property type="molecule type" value="Genomic_DNA"/>
</dbReference>
<dbReference type="RefSeq" id="WP_163571024.1">
    <property type="nucleotide sequence ID" value="NZ_BAAANY010000023.1"/>
</dbReference>
<dbReference type="Gene3D" id="2.60.120.200">
    <property type="match status" value="1"/>
</dbReference>
<sequence length="672" mass="71107">MSLGPKLEINASTTYSAAPTSGWIDISAYVAWDQQCTVTRGRADEQSAVTPSTFACVLDNVDGRFTPGNSGSPYYPNIKIPLWIRFTIVDAGAGISSPRFTGLVDSWTVDVSGPNSYKTVAATATDVLHRMQRFRQIRSFLHEEILQDGPLAYYPMDDGKDATGFADQSGNLQPPLQVYSIGPSGGLDPGGTTGPPAAGESAPNFTPDYSQGYANPFGKYLQTNLTSPLTIGNGHSYTLEWWMKINVDGNYGETYPNYDGASLFYTGAMMVDGQNLIGGFYQGPNGPSPFVSGGPYTNYGTAQTYLACGDRTSTTQARGLGGHLTPGIWYHFAVVSDGGTTAASAAFYQNGHMMGCVGSFVPLSQPPATVKTLSQLQIAGLPAFGGALLDGSVAHVALYQTNLSQTRLMQHHLAGRNGFYGESLRNRAVRIIKYAGFGDQSASSAMEASGTPVVNQSADTALNLIHALETTEQGLFFIDPSGLPTFYSRGHRYTSPVLTLDASPGSGNVGVGDVVPILDDSRLINDVTTTTGTGSSSRAVNNASVAANGTYQASVTTVSASPTNGDETSRWIINGQSNPLIRIPQITVDLLTQPSIRAAVLAAKLLDQTQFTNLTTGYVFGIMAVEGISETWSIDKQVVLFTVVPNVPQTTVYTVGVAGSDELDTSSARLGF</sequence>
<evidence type="ECO:0008006" key="3">
    <source>
        <dbReference type="Google" id="ProtNLM"/>
    </source>
</evidence>
<reference evidence="1 2" key="1">
    <citation type="journal article" date="2019" name="Int. J. Syst. Evol. Microbiol.">
        <title>The Global Catalogue of Microorganisms (GCM) 10K type strain sequencing project: providing services to taxonomists for standard genome sequencing and annotation.</title>
        <authorList>
            <consortium name="The Broad Institute Genomics Platform"/>
            <consortium name="The Broad Institute Genome Sequencing Center for Infectious Disease"/>
            <person name="Wu L."/>
            <person name="Ma J."/>
        </authorList>
    </citation>
    <scope>NUCLEOTIDE SEQUENCE [LARGE SCALE GENOMIC DNA]</scope>
    <source>
        <strain evidence="1 2">JCM 14718</strain>
    </source>
</reference>
<keyword evidence="2" id="KW-1185">Reference proteome</keyword>
<dbReference type="Pfam" id="PF13385">
    <property type="entry name" value="Laminin_G_3"/>
    <property type="match status" value="1"/>
</dbReference>